<proteinExistence type="predicted"/>
<keyword evidence="6" id="KW-1185">Reference proteome</keyword>
<dbReference type="Pfam" id="PF06505">
    <property type="entry name" value="XylR_N"/>
    <property type="match status" value="1"/>
</dbReference>
<dbReference type="InterPro" id="IPR002197">
    <property type="entry name" value="HTH_Fis"/>
</dbReference>
<gene>
    <name evidence="5" type="ORF">RsS93_62590</name>
</gene>
<keyword evidence="1" id="KW-0547">Nucleotide-binding</keyword>
<organism evidence="5 6">
    <name type="scientific">Rhizobium dioscoreae</name>
    <dbReference type="NCBI Taxonomy" id="2653122"/>
    <lineage>
        <taxon>Bacteria</taxon>
        <taxon>Pseudomonadati</taxon>
        <taxon>Pseudomonadota</taxon>
        <taxon>Alphaproteobacteria</taxon>
        <taxon>Hyphomicrobiales</taxon>
        <taxon>Rhizobiaceae</taxon>
        <taxon>Rhizobium/Agrobacterium group</taxon>
        <taxon>Rhizobium</taxon>
    </lineage>
</organism>
<dbReference type="SUPFAM" id="SSF52540">
    <property type="entry name" value="P-loop containing nucleoside triphosphate hydrolases"/>
    <property type="match status" value="1"/>
</dbReference>
<feature type="domain" description="Sigma-54 factor interaction" evidence="4">
    <location>
        <begin position="243"/>
        <end position="437"/>
    </location>
</feature>
<evidence type="ECO:0000256" key="3">
    <source>
        <dbReference type="ARBA" id="ARBA00023012"/>
    </source>
</evidence>
<dbReference type="EMBL" id="BLAJ01000023">
    <property type="protein sequence ID" value="GES53645.1"/>
    <property type="molecule type" value="Genomic_DNA"/>
</dbReference>
<dbReference type="Gene3D" id="3.30.1380.20">
    <property type="entry name" value="Trafficking protein particle complex subunit 3"/>
    <property type="match status" value="1"/>
</dbReference>
<dbReference type="Gene3D" id="3.40.50.300">
    <property type="entry name" value="P-loop containing nucleotide triphosphate hydrolases"/>
    <property type="match status" value="1"/>
</dbReference>
<dbReference type="InterPro" id="IPR024096">
    <property type="entry name" value="NO_sig/Golgi_transp_ligand-bd"/>
</dbReference>
<dbReference type="InterPro" id="IPR002078">
    <property type="entry name" value="Sigma_54_int"/>
</dbReference>
<reference evidence="5 6" key="1">
    <citation type="journal article" date="2020" name="Genome Biol. Evol.">
        <title>Rhizobium dioscoreae sp. nov., a plant growth-promoting bacterium isolated from yam (Dioscorea species).</title>
        <authorList>
            <person name="Ouyabe M."/>
            <person name="Tanaka N."/>
            <person name="Shiwa Y."/>
            <person name="Fujita N."/>
            <person name="Kikuno H."/>
            <person name="Babil P."/>
            <person name="Shiwachi H."/>
        </authorList>
    </citation>
    <scope>NUCLEOTIDE SEQUENCE [LARGE SCALE GENOMIC DNA]</scope>
    <source>
        <strain evidence="5 6">S-93</strain>
    </source>
</reference>
<keyword evidence="2" id="KW-0067">ATP-binding</keyword>
<dbReference type="PROSITE" id="PS50045">
    <property type="entry name" value="SIGMA54_INTERACT_4"/>
    <property type="match status" value="1"/>
</dbReference>
<dbReference type="Gene3D" id="1.10.10.60">
    <property type="entry name" value="Homeodomain-like"/>
    <property type="match status" value="1"/>
</dbReference>
<accession>A0ABQ0ZDJ0</accession>
<dbReference type="InterPro" id="IPR027417">
    <property type="entry name" value="P-loop_NTPase"/>
</dbReference>
<protein>
    <submittedName>
        <fullName evidence="5">Sigma-54-dependent Fis family transcriptional regulator</fullName>
    </submittedName>
</protein>
<evidence type="ECO:0000259" key="4">
    <source>
        <dbReference type="PROSITE" id="PS50045"/>
    </source>
</evidence>
<dbReference type="InterPro" id="IPR009057">
    <property type="entry name" value="Homeodomain-like_sf"/>
</dbReference>
<evidence type="ECO:0000256" key="2">
    <source>
        <dbReference type="ARBA" id="ARBA00022840"/>
    </source>
</evidence>
<dbReference type="InterPro" id="IPR010523">
    <property type="entry name" value="XylR_N"/>
</dbReference>
<dbReference type="Proteomes" id="UP000390335">
    <property type="component" value="Unassembled WGS sequence"/>
</dbReference>
<dbReference type="Pfam" id="PF02830">
    <property type="entry name" value="V4R"/>
    <property type="match status" value="1"/>
</dbReference>
<evidence type="ECO:0000313" key="6">
    <source>
        <dbReference type="Proteomes" id="UP000390335"/>
    </source>
</evidence>
<dbReference type="PRINTS" id="PR01590">
    <property type="entry name" value="HTHFIS"/>
</dbReference>
<dbReference type="SUPFAM" id="SSF46689">
    <property type="entry name" value="Homeodomain-like"/>
    <property type="match status" value="1"/>
</dbReference>
<dbReference type="SMART" id="SM00989">
    <property type="entry name" value="V4R"/>
    <property type="match status" value="1"/>
</dbReference>
<name>A0ABQ0ZDJ0_9HYPH</name>
<dbReference type="Pfam" id="PF14532">
    <property type="entry name" value="Sigma54_activ_2"/>
    <property type="match status" value="1"/>
</dbReference>
<dbReference type="InterPro" id="IPR004096">
    <property type="entry name" value="V4R"/>
</dbReference>
<comment type="caution">
    <text evidence="5">The sequence shown here is derived from an EMBL/GenBank/DDBJ whole genome shotgun (WGS) entry which is preliminary data.</text>
</comment>
<dbReference type="Pfam" id="PF02954">
    <property type="entry name" value="HTH_8"/>
    <property type="match status" value="1"/>
</dbReference>
<evidence type="ECO:0000313" key="5">
    <source>
        <dbReference type="EMBL" id="GES53645.1"/>
    </source>
</evidence>
<dbReference type="PANTHER" id="PTHR32071">
    <property type="entry name" value="TRANSCRIPTIONAL REGULATORY PROTEIN"/>
    <property type="match status" value="1"/>
</dbReference>
<dbReference type="SUPFAM" id="SSF111126">
    <property type="entry name" value="Ligand-binding domain in the NO signalling and Golgi transport"/>
    <property type="match status" value="1"/>
</dbReference>
<sequence length="545" mass="59807">MQGLVESSRMLDRGGNPTVRQLLSSLVFNPNDGTIQLNGARIVMQRASALSDLRRELVRLLGEKEARVFLLRLGFMSGRSDARFVRAGWPNLDIGDAFTAGTRLHTFSGVVRVETVFNSYDFRKKRFSAEFLWRDSVEAAEFSKTRLASESVCWTQLGYASGYASEFFDTLIVYKEIECAAQGHSHCRVVGKPADGWGLNDPEVTLFRERIDVADDISPAPASRGSAARATDTSFSSLDNLILMPVRDKLDRLAATTLPVLLTGAPGTGRGIAARYLHRRSAASATDLRRLVGVQVDLALCAEVARPMKATRRTSHREMIVIDAVETIPHDVQHHFARAIEEGIATGGPRVVAVADQCFATKEQGSLKELFSVLSPITVRMPTLSEREGERVALARSMLPVLADRMSLEPLRFEAAAEELIEAELWPGNLRQMRNVLVAVLDTKTNNTTISAAQIGAQLTRFAISSGSSNSHEYRGTPTDPNQLLESEGFSLSTLEQALYTAALDRAHGNLSAAARMLGLTRAQFAYRIENTRQRKATGDEELLG</sequence>
<keyword evidence="3" id="KW-0902">Two-component regulatory system</keyword>
<dbReference type="Gene3D" id="1.10.8.60">
    <property type="match status" value="1"/>
</dbReference>
<evidence type="ECO:0000256" key="1">
    <source>
        <dbReference type="ARBA" id="ARBA00022741"/>
    </source>
</evidence>